<evidence type="ECO:0000313" key="2">
    <source>
        <dbReference type="EMBL" id="TLQ42442.1"/>
    </source>
</evidence>
<organism evidence="2 3">
    <name type="scientific">Streptomyces marianii</name>
    <dbReference type="NCBI Taxonomy" id="1817406"/>
    <lineage>
        <taxon>Bacteria</taxon>
        <taxon>Bacillati</taxon>
        <taxon>Actinomycetota</taxon>
        <taxon>Actinomycetes</taxon>
        <taxon>Kitasatosporales</taxon>
        <taxon>Streptomycetaceae</taxon>
        <taxon>Streptomyces</taxon>
    </lineage>
</organism>
<accession>A0A5R9E0D9</accession>
<evidence type="ECO:0000256" key="1">
    <source>
        <dbReference type="SAM" id="MobiDB-lite"/>
    </source>
</evidence>
<dbReference type="AlphaFoldDB" id="A0A5R9E0D9"/>
<gene>
    <name evidence="2" type="ORF">FEF34_03780</name>
</gene>
<feature type="region of interest" description="Disordered" evidence="1">
    <location>
        <begin position="156"/>
        <end position="183"/>
    </location>
</feature>
<dbReference type="Proteomes" id="UP000305921">
    <property type="component" value="Unassembled WGS sequence"/>
</dbReference>
<comment type="caution">
    <text evidence="2">The sequence shown here is derived from an EMBL/GenBank/DDBJ whole genome shotgun (WGS) entry which is preliminary data.</text>
</comment>
<feature type="compositionally biased region" description="Polar residues" evidence="1">
    <location>
        <begin position="156"/>
        <end position="165"/>
    </location>
</feature>
<dbReference type="RefSeq" id="WP_138051851.1">
    <property type="nucleotide sequence ID" value="NZ_VAWE01000001.1"/>
</dbReference>
<protein>
    <submittedName>
        <fullName evidence="2">Uncharacterized protein</fullName>
    </submittedName>
</protein>
<evidence type="ECO:0000313" key="3">
    <source>
        <dbReference type="Proteomes" id="UP000305921"/>
    </source>
</evidence>
<dbReference type="EMBL" id="VAWE01000001">
    <property type="protein sequence ID" value="TLQ42442.1"/>
    <property type="molecule type" value="Genomic_DNA"/>
</dbReference>
<keyword evidence="3" id="KW-1185">Reference proteome</keyword>
<proteinExistence type="predicted"/>
<reference evidence="2 3" key="1">
    <citation type="submission" date="2019-05" db="EMBL/GenBank/DDBJ databases">
        <title>Streptomyces marianii sp. nov., a novel marine actinomycete from southern coast of India.</title>
        <authorList>
            <person name="Iniyan A.M."/>
            <person name="Wink J."/>
            <person name="Ramprasad E."/>
            <person name="Ramana C.V."/>
            <person name="Bunk B."/>
            <person name="Sproer C."/>
            <person name="Joseph F.-J.R.S."/>
            <person name="Vincent S.G.P."/>
        </authorList>
    </citation>
    <scope>NUCLEOTIDE SEQUENCE [LARGE SCALE GENOMIC DNA]</scope>
    <source>
        <strain evidence="2 3">ICN19</strain>
    </source>
</reference>
<sequence>MAPAHAVGDTSTAVGLVRTYNRDGSVTDLLTLVNTAPTPISSVSPLGGALGVTAALLDSTVWSEVARPATAGVLCTTTDALATCLTRIESDLPPFESLPIVRLTYRPLKPADKPGQGSHWAAVHGHDNRAELVSQYSTETVTDDVRVRTANRLVTTPQFPLNAGNNHREDHDREHSLSPVDQR</sequence>
<name>A0A5R9E0D9_9ACTN</name>
<feature type="compositionally biased region" description="Basic and acidic residues" evidence="1">
    <location>
        <begin position="166"/>
        <end position="183"/>
    </location>
</feature>